<dbReference type="KEGG" id="arca:HC352_02580"/>
<evidence type="ECO:0000313" key="1">
    <source>
        <dbReference type="EMBL" id="QJC21507.1"/>
    </source>
</evidence>
<accession>A0A6H2EL27</accession>
<organism evidence="1 2">
    <name type="scientific">Arcanobacterium buesumense</name>
    <dbReference type="NCBI Taxonomy" id="2722751"/>
    <lineage>
        <taxon>Bacteria</taxon>
        <taxon>Bacillati</taxon>
        <taxon>Actinomycetota</taxon>
        <taxon>Actinomycetes</taxon>
        <taxon>Actinomycetales</taxon>
        <taxon>Actinomycetaceae</taxon>
        <taxon>Arcanobacterium</taxon>
    </lineage>
</organism>
<dbReference type="EMBL" id="CP050804">
    <property type="protein sequence ID" value="QJC21507.1"/>
    <property type="molecule type" value="Genomic_DNA"/>
</dbReference>
<keyword evidence="2" id="KW-1185">Reference proteome</keyword>
<gene>
    <name evidence="1" type="ORF">HC352_02580</name>
</gene>
<dbReference type="Proteomes" id="UP000502298">
    <property type="component" value="Chromosome"/>
</dbReference>
<proteinExistence type="predicted"/>
<evidence type="ECO:0000313" key="2">
    <source>
        <dbReference type="Proteomes" id="UP000502298"/>
    </source>
</evidence>
<dbReference type="AlphaFoldDB" id="A0A6H2EL27"/>
<dbReference type="RefSeq" id="WP_168917447.1">
    <property type="nucleotide sequence ID" value="NZ_CP050804.1"/>
</dbReference>
<name>A0A6H2EL27_9ACTO</name>
<reference evidence="1 2" key="1">
    <citation type="submission" date="2020-03" db="EMBL/GenBank/DDBJ databases">
        <title>Complete genome of Arcanobacterium buesumensis sp. nov. strain 2701.</title>
        <authorList>
            <person name="Borowiak M."/>
            <person name="Alssahen M."/>
            <person name="Laemmler C."/>
            <person name="Malorny B."/>
            <person name="Hassan A."/>
            <person name="Prenger-Berninghoff E."/>
            <person name="Ploetz M."/>
            <person name="Abdulmawjood A."/>
        </authorList>
    </citation>
    <scope>NUCLEOTIDE SEQUENCE [LARGE SCALE GENOMIC DNA]</scope>
    <source>
        <strain evidence="1 2">2701</strain>
    </source>
</reference>
<protein>
    <submittedName>
        <fullName evidence="1">Uncharacterized protein</fullName>
    </submittedName>
</protein>
<sequence length="216" mass="24277">MYSFDNAVYGFETAKEILGVGSNTMSKLIDLNLISIFSDSANQRNQQYSGWDIGYLSSARNRPLLVENGQKALVCSMGVEKQKARPSLYFDATWGQRKDVLDEVHRNVSADIWAQIVEGTLRVTGHWRVSQKDTDFLVDNKSIVVASYGGFILDGGYIEKWVPNVFSQSGGRCFIVKPFDHHASYQYAHNYLPSRPGPMNKVWTSEALLEEASQLP</sequence>